<feature type="non-terminal residue" evidence="1">
    <location>
        <position position="1"/>
    </location>
</feature>
<name>A0A382XS19_9ZZZZ</name>
<gene>
    <name evidence="1" type="ORF">METZ01_LOCUS426786</name>
</gene>
<dbReference type="EMBL" id="UINC01170074">
    <property type="protein sequence ID" value="SVD73932.1"/>
    <property type="molecule type" value="Genomic_DNA"/>
</dbReference>
<evidence type="ECO:0000313" key="1">
    <source>
        <dbReference type="EMBL" id="SVD73932.1"/>
    </source>
</evidence>
<sequence length="86" mass="9637">IAFLYGHLVQLAHILKLAGQRLPSRDNPLEEMRLLADAFGLLAIVPEIAGGHLFFEGRQFPLFSIYVKDTLPTGVVVSDSRRYFPL</sequence>
<accession>A0A382XS19</accession>
<dbReference type="AlphaFoldDB" id="A0A382XS19"/>
<proteinExistence type="predicted"/>
<protein>
    <submittedName>
        <fullName evidence="1">Uncharacterized protein</fullName>
    </submittedName>
</protein>
<reference evidence="1" key="1">
    <citation type="submission" date="2018-05" db="EMBL/GenBank/DDBJ databases">
        <authorList>
            <person name="Lanie J.A."/>
            <person name="Ng W.-L."/>
            <person name="Kazmierczak K.M."/>
            <person name="Andrzejewski T.M."/>
            <person name="Davidsen T.M."/>
            <person name="Wayne K.J."/>
            <person name="Tettelin H."/>
            <person name="Glass J.I."/>
            <person name="Rusch D."/>
            <person name="Podicherti R."/>
            <person name="Tsui H.-C.T."/>
            <person name="Winkler M.E."/>
        </authorList>
    </citation>
    <scope>NUCLEOTIDE SEQUENCE</scope>
</reference>
<organism evidence="1">
    <name type="scientific">marine metagenome</name>
    <dbReference type="NCBI Taxonomy" id="408172"/>
    <lineage>
        <taxon>unclassified sequences</taxon>
        <taxon>metagenomes</taxon>
        <taxon>ecological metagenomes</taxon>
    </lineage>
</organism>